<dbReference type="EMBL" id="KQ965731">
    <property type="protein sequence ID" value="KXS22165.1"/>
    <property type="molecule type" value="Genomic_DNA"/>
</dbReference>
<protein>
    <recommendedName>
        <fullName evidence="3">DRBM domain-containing protein</fullName>
    </recommendedName>
</protein>
<gene>
    <name evidence="4" type="ORF">M427DRAFT_150528</name>
</gene>
<accession>A0A139B0D7</accession>
<feature type="region of interest" description="Disordered" evidence="2">
    <location>
        <begin position="26"/>
        <end position="64"/>
    </location>
</feature>
<name>A0A139B0D7_GONPJ</name>
<dbReference type="SUPFAM" id="SSF54768">
    <property type="entry name" value="dsRNA-binding domain-like"/>
    <property type="match status" value="1"/>
</dbReference>
<sequence length="910" mass="98908">MARMDTPPFATPQTASVLVPTQPVLSSGGSVGQKASPTIPALSSGSLAEGGSGGSSTPSPSPAHTEAAAAVAFLTTISSPTLRGVVPTYTPAQQAMMANAPTFIQGPFTPSAPTLPNGRTPVSSANSPISRVMETCARMGLGLRPPLECSQLPHSGWLCRDNFLGKNYESRHCYGRKQDAREDVGEQIWWDLELARMGGGPLAEPIRARGIKIPPGPLDAPPTVALALSASPSPSVDVGSSLPAAHMHPVSRLKEYSERRRMTHSFILEELREGGTGRYRQRAKVGDTNMPWSGWHGSKKAAKEEAARLALMAFGMVGDADKTQPALAAKGWDAMSIDGVQEWSKALNSLVRTVGREGVIRKIVEEKVKGVEENLRKEVERTDNRVKVVASNAWGSYCRHTTILNHRIKLVLYLQSPPQPRLDALRPTNHLLQVLHTAAEKFATSRSRPDAVQNVCVTQNGVSFFYYGQPFDVVLCAEVRRLDLEKYLGEVLHSGTIPEWEKKAAVWDWSAWYAREGSRWAVSERTRERERSRFAGGSGGKDSRNNRFPDDDESWRPGAKMLKFMVLSHVWPADKAVKDAEELFDWVGRGAWDELTRNNERIPILIHHVMHCLLLLTRPSQLNLSPPNPLYDHSATPAIVSERRPFVGDGANPFANWADGNDVQGWTAVASWAKGWLLRLGQVMGVEVALGPDEKAAGGAGAGAGAGVGLPASASTMQVDVKEALSGDWMLQQFKKDEFEVKPDESEVDGGDRDLWGVMKVGGVGMPPSDTNVLRLLTPTCTDPVRLRFARFNIRYNLDRNAGELFPVYILPATPSPVLEEVVRRGVHESVLAAIALYCHCEVDRKSVKGDVLVRGSATFLNGLKPIYFAEAEPGNNQAAASLSALTAGQIKFEVAAGMGRTLAVTLYVE</sequence>
<evidence type="ECO:0000259" key="3">
    <source>
        <dbReference type="PROSITE" id="PS50137"/>
    </source>
</evidence>
<evidence type="ECO:0000313" key="4">
    <source>
        <dbReference type="EMBL" id="KXS22165.1"/>
    </source>
</evidence>
<dbReference type="Proteomes" id="UP000070544">
    <property type="component" value="Unassembled WGS sequence"/>
</dbReference>
<dbReference type="PROSITE" id="PS50137">
    <property type="entry name" value="DS_RBD"/>
    <property type="match status" value="1"/>
</dbReference>
<keyword evidence="5" id="KW-1185">Reference proteome</keyword>
<feature type="compositionally biased region" description="Low complexity" evidence="2">
    <location>
        <begin position="55"/>
        <end position="64"/>
    </location>
</feature>
<evidence type="ECO:0000313" key="5">
    <source>
        <dbReference type="Proteomes" id="UP000070544"/>
    </source>
</evidence>
<dbReference type="GO" id="GO:0003723">
    <property type="term" value="F:RNA binding"/>
    <property type="evidence" value="ECO:0007669"/>
    <property type="project" value="UniProtKB-UniRule"/>
</dbReference>
<dbReference type="InterPro" id="IPR014720">
    <property type="entry name" value="dsRBD_dom"/>
</dbReference>
<organism evidence="4 5">
    <name type="scientific">Gonapodya prolifera (strain JEL478)</name>
    <name type="common">Monoblepharis prolifera</name>
    <dbReference type="NCBI Taxonomy" id="1344416"/>
    <lineage>
        <taxon>Eukaryota</taxon>
        <taxon>Fungi</taxon>
        <taxon>Fungi incertae sedis</taxon>
        <taxon>Chytridiomycota</taxon>
        <taxon>Chytridiomycota incertae sedis</taxon>
        <taxon>Monoblepharidomycetes</taxon>
        <taxon>Monoblepharidales</taxon>
        <taxon>Gonapodyaceae</taxon>
        <taxon>Gonapodya</taxon>
    </lineage>
</organism>
<dbReference type="Gene3D" id="3.30.160.20">
    <property type="match status" value="1"/>
</dbReference>
<proteinExistence type="predicted"/>
<feature type="compositionally biased region" description="Polar residues" evidence="2">
    <location>
        <begin position="26"/>
        <end position="36"/>
    </location>
</feature>
<evidence type="ECO:0000256" key="1">
    <source>
        <dbReference type="PROSITE-ProRule" id="PRU00266"/>
    </source>
</evidence>
<dbReference type="AlphaFoldDB" id="A0A139B0D7"/>
<evidence type="ECO:0000256" key="2">
    <source>
        <dbReference type="SAM" id="MobiDB-lite"/>
    </source>
</evidence>
<keyword evidence="1" id="KW-0694">RNA-binding</keyword>
<reference evidence="4 5" key="1">
    <citation type="journal article" date="2015" name="Genome Biol. Evol.">
        <title>Phylogenomic analyses indicate that early fungi evolved digesting cell walls of algal ancestors of land plants.</title>
        <authorList>
            <person name="Chang Y."/>
            <person name="Wang S."/>
            <person name="Sekimoto S."/>
            <person name="Aerts A.L."/>
            <person name="Choi C."/>
            <person name="Clum A."/>
            <person name="LaButti K.M."/>
            <person name="Lindquist E.A."/>
            <person name="Yee Ngan C."/>
            <person name="Ohm R.A."/>
            <person name="Salamov A.A."/>
            <person name="Grigoriev I.V."/>
            <person name="Spatafora J.W."/>
            <person name="Berbee M.L."/>
        </authorList>
    </citation>
    <scope>NUCLEOTIDE SEQUENCE [LARGE SCALE GENOMIC DNA]</scope>
    <source>
        <strain evidence="4 5">JEL478</strain>
    </source>
</reference>
<feature type="domain" description="DRBM" evidence="3">
    <location>
        <begin position="248"/>
        <end position="316"/>
    </location>
</feature>
<feature type="region of interest" description="Disordered" evidence="2">
    <location>
        <begin position="531"/>
        <end position="552"/>
    </location>
</feature>
<dbReference type="OrthoDB" id="10483592at2759"/>